<feature type="signal peptide" evidence="1">
    <location>
        <begin position="1"/>
        <end position="23"/>
    </location>
</feature>
<evidence type="ECO:0000313" key="3">
    <source>
        <dbReference type="Proteomes" id="UP000240424"/>
    </source>
</evidence>
<keyword evidence="3" id="KW-1185">Reference proteome</keyword>
<reference evidence="2 3" key="1">
    <citation type="submission" date="2017-01" db="EMBL/GenBank/DDBJ databases">
        <authorList>
            <consortium name="Urmite Genomes"/>
        </authorList>
    </citation>
    <scope>NUCLEOTIDE SEQUENCE [LARGE SCALE GENOMIC DNA]</scope>
    <source>
        <strain evidence="2 3">AB215</strain>
    </source>
</reference>
<protein>
    <submittedName>
        <fullName evidence="2">Mycobacterium numidiamassiliense ORFan</fullName>
    </submittedName>
</protein>
<organism evidence="2 3">
    <name type="scientific">Mycobacterium numidiamassiliense</name>
    <dbReference type="NCBI Taxonomy" id="1841861"/>
    <lineage>
        <taxon>Bacteria</taxon>
        <taxon>Bacillati</taxon>
        <taxon>Actinomycetota</taxon>
        <taxon>Actinomycetes</taxon>
        <taxon>Mycobacteriales</taxon>
        <taxon>Mycobacteriaceae</taxon>
        <taxon>Mycobacterium</taxon>
    </lineage>
</organism>
<gene>
    <name evidence="2" type="ORF">MNAB215_2724</name>
</gene>
<accession>A0A2U3P9U0</accession>
<dbReference type="EMBL" id="FUEZ01000004">
    <property type="protein sequence ID" value="SPM40523.1"/>
    <property type="molecule type" value="Genomic_DNA"/>
</dbReference>
<dbReference type="AlphaFoldDB" id="A0A2U3P9U0"/>
<proteinExistence type="predicted"/>
<feature type="chain" id="PRO_5015787136" evidence="1">
    <location>
        <begin position="24"/>
        <end position="77"/>
    </location>
</feature>
<evidence type="ECO:0000313" key="2">
    <source>
        <dbReference type="EMBL" id="SPM40523.1"/>
    </source>
</evidence>
<sequence>MKKVIMLSLVAGALLVAAPTVSASGWKLDPTDGCTLLAPADRMPCEFKRQQALHPDLGNQGTGGPAHNICQITGHNC</sequence>
<keyword evidence="1" id="KW-0732">Signal</keyword>
<name>A0A2U3P9U0_9MYCO</name>
<evidence type="ECO:0000256" key="1">
    <source>
        <dbReference type="SAM" id="SignalP"/>
    </source>
</evidence>
<dbReference type="Proteomes" id="UP000240424">
    <property type="component" value="Unassembled WGS sequence"/>
</dbReference>